<comment type="caution">
    <text evidence="1">The sequence shown here is derived from an EMBL/GenBank/DDBJ whole genome shotgun (WGS) entry which is preliminary data.</text>
</comment>
<protein>
    <submittedName>
        <fullName evidence="1">Uncharacterized protein</fullName>
    </submittedName>
</protein>
<evidence type="ECO:0000313" key="2">
    <source>
        <dbReference type="Proteomes" id="UP001196413"/>
    </source>
</evidence>
<dbReference type="AlphaFoldDB" id="A0AAD5N703"/>
<name>A0AAD5N703_PARTN</name>
<reference evidence="1" key="1">
    <citation type="submission" date="2021-06" db="EMBL/GenBank/DDBJ databases">
        <title>Parelaphostrongylus tenuis whole genome reference sequence.</title>
        <authorList>
            <person name="Garwood T.J."/>
            <person name="Larsen P.A."/>
            <person name="Fountain-Jones N.M."/>
            <person name="Garbe J.R."/>
            <person name="Macchietto M.G."/>
            <person name="Kania S.A."/>
            <person name="Gerhold R.W."/>
            <person name="Richards J.E."/>
            <person name="Wolf T.M."/>
        </authorList>
    </citation>
    <scope>NUCLEOTIDE SEQUENCE</scope>
    <source>
        <strain evidence="1">MNPRO001-30</strain>
        <tissue evidence="1">Meninges</tissue>
    </source>
</reference>
<dbReference type="EMBL" id="JAHQIW010004328">
    <property type="protein sequence ID" value="KAJ1361966.1"/>
    <property type="molecule type" value="Genomic_DNA"/>
</dbReference>
<sequence>MTSLAYMAKVAARPLLIPLLIITAVIGCGTLPGAAMSSRTFNLTGFSLPVAMAYSTAPAAPAQAVGISTSADAARALVMRTVMQAVLDVLEQQGRAGPPTRCCNLRHFESAQCHHQLPTIGMQRRGS</sequence>
<evidence type="ECO:0000313" key="1">
    <source>
        <dbReference type="EMBL" id="KAJ1361966.1"/>
    </source>
</evidence>
<dbReference type="Proteomes" id="UP001196413">
    <property type="component" value="Unassembled WGS sequence"/>
</dbReference>
<gene>
    <name evidence="1" type="ORF">KIN20_021364</name>
</gene>
<proteinExistence type="predicted"/>
<keyword evidence="2" id="KW-1185">Reference proteome</keyword>
<organism evidence="1 2">
    <name type="scientific">Parelaphostrongylus tenuis</name>
    <name type="common">Meningeal worm</name>
    <dbReference type="NCBI Taxonomy" id="148309"/>
    <lineage>
        <taxon>Eukaryota</taxon>
        <taxon>Metazoa</taxon>
        <taxon>Ecdysozoa</taxon>
        <taxon>Nematoda</taxon>
        <taxon>Chromadorea</taxon>
        <taxon>Rhabditida</taxon>
        <taxon>Rhabditina</taxon>
        <taxon>Rhabditomorpha</taxon>
        <taxon>Strongyloidea</taxon>
        <taxon>Metastrongylidae</taxon>
        <taxon>Parelaphostrongylus</taxon>
    </lineage>
</organism>
<accession>A0AAD5N703</accession>